<accession>A0AAV8A450</accession>
<dbReference type="InterPro" id="IPR011333">
    <property type="entry name" value="SKP1/BTB/POZ_sf"/>
</dbReference>
<evidence type="ECO:0000313" key="2">
    <source>
        <dbReference type="EMBL" id="KAJ3448324.1"/>
    </source>
</evidence>
<dbReference type="PROSITE" id="PS50097">
    <property type="entry name" value="BTB"/>
    <property type="match status" value="1"/>
</dbReference>
<dbReference type="SMART" id="SM00225">
    <property type="entry name" value="BTB"/>
    <property type="match status" value="1"/>
</dbReference>
<name>A0AAV8A450_9EUKA</name>
<dbReference type="InterPro" id="IPR000210">
    <property type="entry name" value="BTB/POZ_dom"/>
</dbReference>
<sequence length="497" mass="56666">MTEQIEEILKKYVNNKDLADVKFIVGKNEDVYYGHKLLLGLVSEFWFNKLYCEGWKEKQAKGQMTIKLPELDPSPFGSFLEYVYTRRISIKNSQVFELWKVADEYGIPQLKKQCADMFEKKLNGSNVLNFYEFGIKNGIEEWNKVTKKFLVENTKTIFTKMNCLEGVQLETIQEVLKIERLLAREIDIFKALHHWATKRKETTYGNDEKITIKSLLKDFLPSIRLDLMSFVDIAELEKTGLFPPELLFDTITSLANKHRITFRPYSRGGAQLSDMKVLLCGGARGGMPRLEHLKESFTSGGICNIDIVDINDSTPTFETMNKYDAIILRSRRGVSISNNRTLGNNLGRFVETGKGLVVIAINSLIDNESYQIKGKLLDEGFIPLVVGERVSHEERELGEIHLPDHPIMNGVSTFKTKDYTHIIGTHDINGGKLIASWNNGFPLITEKKKEGGNYGTVVCLNFHPMSTRMTMDCGKAWLQETDGEKILSNSLKYVILY</sequence>
<gene>
    <name evidence="2" type="ORF">M0812_00803</name>
</gene>
<dbReference type="InterPro" id="IPR029062">
    <property type="entry name" value="Class_I_gatase-like"/>
</dbReference>
<protein>
    <submittedName>
        <fullName evidence="2">Btb (Poz) domain-containing 2a-related</fullName>
    </submittedName>
</protein>
<evidence type="ECO:0000259" key="1">
    <source>
        <dbReference type="PROSITE" id="PS50097"/>
    </source>
</evidence>
<dbReference type="AlphaFoldDB" id="A0AAV8A450"/>
<dbReference type="PANTHER" id="PTHR45774:SF3">
    <property type="entry name" value="BTB (POZ) DOMAIN-CONTAINING 2B-RELATED"/>
    <property type="match status" value="1"/>
</dbReference>
<proteinExistence type="predicted"/>
<dbReference type="Gene3D" id="3.30.710.10">
    <property type="entry name" value="Potassium Channel Kv1.1, Chain A"/>
    <property type="match status" value="1"/>
</dbReference>
<evidence type="ECO:0000313" key="3">
    <source>
        <dbReference type="Proteomes" id="UP001146793"/>
    </source>
</evidence>
<dbReference type="SUPFAM" id="SSF52317">
    <property type="entry name" value="Class I glutamine amidotransferase-like"/>
    <property type="match status" value="1"/>
</dbReference>
<dbReference type="Proteomes" id="UP001146793">
    <property type="component" value="Unassembled WGS sequence"/>
</dbReference>
<organism evidence="2 3">
    <name type="scientific">Anaeramoeba flamelloides</name>
    <dbReference type="NCBI Taxonomy" id="1746091"/>
    <lineage>
        <taxon>Eukaryota</taxon>
        <taxon>Metamonada</taxon>
        <taxon>Anaeramoebidae</taxon>
        <taxon>Anaeramoeba</taxon>
    </lineage>
</organism>
<dbReference type="SUPFAM" id="SSF54695">
    <property type="entry name" value="POZ domain"/>
    <property type="match status" value="1"/>
</dbReference>
<dbReference type="EMBL" id="JANTQA010000015">
    <property type="protein sequence ID" value="KAJ3448324.1"/>
    <property type="molecule type" value="Genomic_DNA"/>
</dbReference>
<feature type="domain" description="BTB" evidence="1">
    <location>
        <begin position="19"/>
        <end position="92"/>
    </location>
</feature>
<dbReference type="PANTHER" id="PTHR45774">
    <property type="entry name" value="BTB/POZ DOMAIN-CONTAINING"/>
    <property type="match status" value="1"/>
</dbReference>
<comment type="caution">
    <text evidence="2">The sequence shown here is derived from an EMBL/GenBank/DDBJ whole genome shotgun (WGS) entry which is preliminary data.</text>
</comment>
<reference evidence="2" key="1">
    <citation type="submission" date="2022-08" db="EMBL/GenBank/DDBJ databases">
        <title>Novel sulphate-reducing endosymbionts in the free-living metamonad Anaeramoeba.</title>
        <authorList>
            <person name="Jerlstrom-Hultqvist J."/>
            <person name="Cepicka I."/>
            <person name="Gallot-Lavallee L."/>
            <person name="Salas-Leiva D."/>
            <person name="Curtis B.A."/>
            <person name="Zahonova K."/>
            <person name="Pipaliya S."/>
            <person name="Dacks J."/>
            <person name="Roger A.J."/>
        </authorList>
    </citation>
    <scope>NUCLEOTIDE SEQUENCE</scope>
    <source>
        <strain evidence="2">Busselton2</strain>
    </source>
</reference>
<dbReference type="Gene3D" id="3.40.50.880">
    <property type="match status" value="1"/>
</dbReference>
<dbReference type="Gene3D" id="1.25.40.420">
    <property type="match status" value="1"/>
</dbReference>
<dbReference type="Pfam" id="PF00651">
    <property type="entry name" value="BTB"/>
    <property type="match status" value="1"/>
</dbReference>